<evidence type="ECO:0000256" key="7">
    <source>
        <dbReference type="ARBA" id="ARBA00023163"/>
    </source>
</evidence>
<evidence type="ECO:0000256" key="2">
    <source>
        <dbReference type="ARBA" id="ARBA00022723"/>
    </source>
</evidence>
<dbReference type="CDD" id="cd01396">
    <property type="entry name" value="MeCP2_MBD"/>
    <property type="match status" value="1"/>
</dbReference>
<dbReference type="OrthoDB" id="10072024at2759"/>
<evidence type="ECO:0000259" key="9">
    <source>
        <dbReference type="PROSITE" id="PS50982"/>
    </source>
</evidence>
<accession>A0A8S0QJ03</accession>
<dbReference type="PROSITE" id="PS50982">
    <property type="entry name" value="MBD"/>
    <property type="match status" value="1"/>
</dbReference>
<dbReference type="PANTHER" id="PTHR12396:SF10">
    <property type="entry name" value="METHYL-CPG-BINDING DOMAIN-CONTAINING PROTEIN 1-RELATED"/>
    <property type="match status" value="1"/>
</dbReference>
<organism evidence="11 12">
    <name type="scientific">Olea europaea subsp. europaea</name>
    <dbReference type="NCBI Taxonomy" id="158383"/>
    <lineage>
        <taxon>Eukaryota</taxon>
        <taxon>Viridiplantae</taxon>
        <taxon>Streptophyta</taxon>
        <taxon>Embryophyta</taxon>
        <taxon>Tracheophyta</taxon>
        <taxon>Spermatophyta</taxon>
        <taxon>Magnoliopsida</taxon>
        <taxon>eudicotyledons</taxon>
        <taxon>Gunneridae</taxon>
        <taxon>Pentapetalae</taxon>
        <taxon>asterids</taxon>
        <taxon>lamiids</taxon>
        <taxon>Lamiales</taxon>
        <taxon>Oleaceae</taxon>
        <taxon>Oleeae</taxon>
        <taxon>Olea</taxon>
    </lineage>
</organism>
<name>A0A8S0QJ03_OLEEU</name>
<feature type="domain" description="MBD" evidence="9">
    <location>
        <begin position="98"/>
        <end position="168"/>
    </location>
</feature>
<dbReference type="PANTHER" id="PTHR12396">
    <property type="entry name" value="METHYL-CPG BINDING PROTEIN, MBD"/>
    <property type="match status" value="1"/>
</dbReference>
<feature type="domain" description="CW-type" evidence="10">
    <location>
        <begin position="38"/>
        <end position="92"/>
    </location>
</feature>
<protein>
    <submittedName>
        <fullName evidence="11">Methyl- -binding domain-containing 4-like</fullName>
    </submittedName>
</protein>
<keyword evidence="6" id="KW-0238">DNA-binding</keyword>
<dbReference type="Gene3D" id="3.30.890.10">
    <property type="entry name" value="Methyl-cpg-binding Protein 2, Chain A"/>
    <property type="match status" value="1"/>
</dbReference>
<comment type="subcellular location">
    <subcellularLocation>
        <location evidence="1">Nucleus</location>
    </subcellularLocation>
</comment>
<dbReference type="GO" id="GO:0005634">
    <property type="term" value="C:nucleus"/>
    <property type="evidence" value="ECO:0007669"/>
    <property type="project" value="UniProtKB-SubCell"/>
</dbReference>
<keyword evidence="8" id="KW-0539">Nucleus</keyword>
<dbReference type="GO" id="GO:0003677">
    <property type="term" value="F:DNA binding"/>
    <property type="evidence" value="ECO:0007669"/>
    <property type="project" value="UniProtKB-KW"/>
</dbReference>
<dbReference type="PROSITE" id="PS51050">
    <property type="entry name" value="ZF_CW"/>
    <property type="match status" value="1"/>
</dbReference>
<dbReference type="InterPro" id="IPR011124">
    <property type="entry name" value="Znf_CW"/>
</dbReference>
<evidence type="ECO:0000256" key="4">
    <source>
        <dbReference type="ARBA" id="ARBA00022833"/>
    </source>
</evidence>
<dbReference type="Pfam" id="PF07496">
    <property type="entry name" value="zf-CW"/>
    <property type="match status" value="1"/>
</dbReference>
<dbReference type="SMART" id="SM00391">
    <property type="entry name" value="MBD"/>
    <property type="match status" value="1"/>
</dbReference>
<reference evidence="11 12" key="1">
    <citation type="submission" date="2019-12" db="EMBL/GenBank/DDBJ databases">
        <authorList>
            <person name="Alioto T."/>
            <person name="Alioto T."/>
            <person name="Gomez Garrido J."/>
        </authorList>
    </citation>
    <scope>NUCLEOTIDE SEQUENCE [LARGE SCALE GENOMIC DNA]</scope>
</reference>
<keyword evidence="7" id="KW-0804">Transcription</keyword>
<dbReference type="InterPro" id="IPR016177">
    <property type="entry name" value="DNA-bd_dom_sf"/>
</dbReference>
<evidence type="ECO:0000256" key="5">
    <source>
        <dbReference type="ARBA" id="ARBA00023015"/>
    </source>
</evidence>
<proteinExistence type="predicted"/>
<dbReference type="Gramene" id="OE9A000571T1">
    <property type="protein sequence ID" value="OE9A000571C1"/>
    <property type="gene ID" value="OE9A000571"/>
</dbReference>
<evidence type="ECO:0000313" key="12">
    <source>
        <dbReference type="Proteomes" id="UP000594638"/>
    </source>
</evidence>
<evidence type="ECO:0000256" key="3">
    <source>
        <dbReference type="ARBA" id="ARBA00022771"/>
    </source>
</evidence>
<evidence type="ECO:0000256" key="6">
    <source>
        <dbReference type="ARBA" id="ARBA00023125"/>
    </source>
</evidence>
<sequence length="191" mass="21693">MLVKLVPRMVKMDFKVGEEGEIVQGCLAPLRLATLLTRNSINVWSVQCRDCLWRTIPTQEEYEEIRRKFVEDPFVCSKKPNVSCNDPADMEYDNSRVWVVDKPNLPKTPPGFHRGLVLRKDFSKLDCYYIAPNGRKLRAGTEVASFLKENPEFKDLSTSDFSFSVPKVMMDTVPVDAVKVEVKVESSGGSK</sequence>
<evidence type="ECO:0000313" key="11">
    <source>
        <dbReference type="EMBL" id="CAA2965485.1"/>
    </source>
</evidence>
<keyword evidence="4" id="KW-0862">Zinc</keyword>
<gene>
    <name evidence="11" type="ORF">OLEA9_A000571</name>
</gene>
<keyword evidence="2" id="KW-0479">Metal-binding</keyword>
<dbReference type="InterPro" id="IPR001739">
    <property type="entry name" value="Methyl_CpG_DNA-bd"/>
</dbReference>
<evidence type="ECO:0000259" key="10">
    <source>
        <dbReference type="PROSITE" id="PS51050"/>
    </source>
</evidence>
<evidence type="ECO:0000256" key="8">
    <source>
        <dbReference type="ARBA" id="ARBA00023242"/>
    </source>
</evidence>
<comment type="caution">
    <text evidence="11">The sequence shown here is derived from an EMBL/GenBank/DDBJ whole genome shotgun (WGS) entry which is preliminary data.</text>
</comment>
<keyword evidence="5" id="KW-0805">Transcription regulation</keyword>
<dbReference type="EMBL" id="CACTIH010001842">
    <property type="protein sequence ID" value="CAA2965485.1"/>
    <property type="molecule type" value="Genomic_DNA"/>
</dbReference>
<dbReference type="Pfam" id="PF01429">
    <property type="entry name" value="MBD"/>
    <property type="match status" value="1"/>
</dbReference>
<dbReference type="Proteomes" id="UP000594638">
    <property type="component" value="Unassembled WGS sequence"/>
</dbReference>
<dbReference type="GO" id="GO:0008270">
    <property type="term" value="F:zinc ion binding"/>
    <property type="evidence" value="ECO:0007669"/>
    <property type="project" value="UniProtKB-KW"/>
</dbReference>
<keyword evidence="12" id="KW-1185">Reference proteome</keyword>
<dbReference type="AlphaFoldDB" id="A0A8S0QJ03"/>
<dbReference type="SUPFAM" id="SSF54171">
    <property type="entry name" value="DNA-binding domain"/>
    <property type="match status" value="1"/>
</dbReference>
<evidence type="ECO:0000256" key="1">
    <source>
        <dbReference type="ARBA" id="ARBA00004123"/>
    </source>
</evidence>
<keyword evidence="3" id="KW-0863">Zinc-finger</keyword>